<evidence type="ECO:0000256" key="1">
    <source>
        <dbReference type="SAM" id="MobiDB-lite"/>
    </source>
</evidence>
<dbReference type="SUPFAM" id="SSF140453">
    <property type="entry name" value="EsxAB dimer-like"/>
    <property type="match status" value="1"/>
</dbReference>
<gene>
    <name evidence="2" type="ORF">JD82_04073</name>
</gene>
<comment type="caution">
    <text evidence="2">The sequence shown here is derived from an EMBL/GenBank/DDBJ whole genome shotgun (WGS) entry which is preliminary data.</text>
</comment>
<accession>A0A660CFS4</accession>
<organism evidence="2 3">
    <name type="scientific">Prauserella rugosa</name>
    <dbReference type="NCBI Taxonomy" id="43354"/>
    <lineage>
        <taxon>Bacteria</taxon>
        <taxon>Bacillati</taxon>
        <taxon>Actinomycetota</taxon>
        <taxon>Actinomycetes</taxon>
        <taxon>Pseudonocardiales</taxon>
        <taxon>Pseudonocardiaceae</taxon>
        <taxon>Prauserella</taxon>
    </lineage>
</organism>
<keyword evidence="3" id="KW-1185">Reference proteome</keyword>
<evidence type="ECO:0000313" key="2">
    <source>
        <dbReference type="EMBL" id="TWH22196.1"/>
    </source>
</evidence>
<dbReference type="InterPro" id="IPR010310">
    <property type="entry name" value="T7SS_ESAT-6-like"/>
</dbReference>
<dbReference type="Gene3D" id="1.10.287.1060">
    <property type="entry name" value="ESAT-6-like"/>
    <property type="match status" value="1"/>
</dbReference>
<reference evidence="2 3" key="1">
    <citation type="submission" date="2019-07" db="EMBL/GenBank/DDBJ databases">
        <title>R&amp;d 2014.</title>
        <authorList>
            <person name="Klenk H.-P."/>
        </authorList>
    </citation>
    <scope>NUCLEOTIDE SEQUENCE [LARGE SCALE GENOMIC DNA]</scope>
    <source>
        <strain evidence="2 3">DSM 43194</strain>
    </source>
</reference>
<dbReference type="Pfam" id="PF06013">
    <property type="entry name" value="WXG100"/>
    <property type="match status" value="1"/>
</dbReference>
<feature type="compositionally biased region" description="Polar residues" evidence="1">
    <location>
        <begin position="385"/>
        <end position="399"/>
    </location>
</feature>
<sequence length="399" mass="41345">MAEVEDVTQDVNIETSNDSGLINTGAIAENTPVVGSAVDLVSKFCEGPGEDAAQANDWTRTLAIDSTAFISEVGGLALDIASDPLGWLVEQGLDFLMSVVQPLDDMLKMVTGDGPALEQAAGNFGQIGQAFEAMSQDFPSVSNEALASWQGDSANAAGARLASFADGVAGVASKAGNVAEVLKQSAMVMQVIEEVIKAIITEFVKWLILTWVPALLAAGPTFGGSTAAAGAATGVRAGTTVADTSQKVSKLQQLINKIKDWFAKIKDSFKSLGSSQGLKDAAMNSLEKGGLAKTRDLVDEATGKVTDRVVEQVSKGEAAKQVAGNVLQAGAEEAITQTTGVDVDGLTKVADGEVGALPGVVKTANDHYMGAKEDAEENAEYRNIGEQQSDSRISGNLDF</sequence>
<feature type="region of interest" description="Disordered" evidence="1">
    <location>
        <begin position="375"/>
        <end position="399"/>
    </location>
</feature>
<dbReference type="EMBL" id="VLJV01000001">
    <property type="protein sequence ID" value="TWH22196.1"/>
    <property type="molecule type" value="Genomic_DNA"/>
</dbReference>
<dbReference type="Proteomes" id="UP000317303">
    <property type="component" value="Unassembled WGS sequence"/>
</dbReference>
<protein>
    <submittedName>
        <fullName evidence="2">Type VII secretion system (Wss) protein ESAT-6</fullName>
    </submittedName>
</protein>
<proteinExistence type="predicted"/>
<dbReference type="InterPro" id="IPR036689">
    <property type="entry name" value="ESAT-6-like_sf"/>
</dbReference>
<dbReference type="OrthoDB" id="5180306at2"/>
<name>A0A660CFS4_9PSEU</name>
<evidence type="ECO:0000313" key="3">
    <source>
        <dbReference type="Proteomes" id="UP000317303"/>
    </source>
</evidence>
<dbReference type="AlphaFoldDB" id="A0A660CFS4"/>